<feature type="domain" description="T-SNARE coiled-coil homology" evidence="7">
    <location>
        <begin position="103"/>
        <end position="165"/>
    </location>
</feature>
<keyword evidence="5" id="KW-1133">Transmembrane helix</keyword>
<comment type="similarity">
    <text evidence="2">Belongs to the syntaxin family.</text>
</comment>
<dbReference type="GO" id="GO:0031201">
    <property type="term" value="C:SNARE complex"/>
    <property type="evidence" value="ECO:0007669"/>
    <property type="project" value="TreeGrafter"/>
</dbReference>
<dbReference type="EMBL" id="KQ977613">
    <property type="protein sequence ID" value="KYN01399.1"/>
    <property type="molecule type" value="Genomic_DNA"/>
</dbReference>
<keyword evidence="3" id="KW-0812">Transmembrane</keyword>
<protein>
    <submittedName>
        <fullName evidence="8">Syntaxin-1B</fullName>
    </submittedName>
</protein>
<evidence type="ECO:0000259" key="7">
    <source>
        <dbReference type="PROSITE" id="PS50192"/>
    </source>
</evidence>
<dbReference type="SUPFAM" id="SSF47661">
    <property type="entry name" value="t-snare proteins"/>
    <property type="match status" value="1"/>
</dbReference>
<proteinExistence type="inferred from homology"/>
<keyword evidence="9" id="KW-1185">Reference proteome</keyword>
<dbReference type="GO" id="GO:0006836">
    <property type="term" value="P:neurotransmitter transport"/>
    <property type="evidence" value="ECO:0007669"/>
    <property type="project" value="UniProtKB-KW"/>
</dbReference>
<evidence type="ECO:0000256" key="2">
    <source>
        <dbReference type="ARBA" id="ARBA00009063"/>
    </source>
</evidence>
<keyword evidence="4" id="KW-0813">Transport</keyword>
<evidence type="ECO:0000256" key="4">
    <source>
        <dbReference type="ARBA" id="ARBA00022775"/>
    </source>
</evidence>
<reference evidence="8 9" key="1">
    <citation type="submission" date="2016-03" db="EMBL/GenBank/DDBJ databases">
        <title>Cyphomyrmex costatus WGS genome.</title>
        <authorList>
            <person name="Nygaard S."/>
            <person name="Hu H."/>
            <person name="Boomsma J."/>
            <person name="Zhang G."/>
        </authorList>
    </citation>
    <scope>NUCLEOTIDE SEQUENCE [LARGE SCALE GENOMIC DNA]</scope>
    <source>
        <strain evidence="8">MS0001</strain>
        <tissue evidence="8">Whole body</tissue>
    </source>
</reference>
<dbReference type="AlphaFoldDB" id="A0A151IHD5"/>
<dbReference type="InterPro" id="IPR006011">
    <property type="entry name" value="Syntaxin_N"/>
</dbReference>
<keyword evidence="6" id="KW-0472">Membrane</keyword>
<keyword evidence="4" id="KW-0532">Neurotransmitter transport</keyword>
<dbReference type="Proteomes" id="UP000078542">
    <property type="component" value="Unassembled WGS sequence"/>
</dbReference>
<evidence type="ECO:0000313" key="8">
    <source>
        <dbReference type="EMBL" id="KYN01399.1"/>
    </source>
</evidence>
<evidence type="ECO:0000256" key="1">
    <source>
        <dbReference type="ARBA" id="ARBA00004211"/>
    </source>
</evidence>
<dbReference type="GO" id="GO:0006906">
    <property type="term" value="P:vesicle fusion"/>
    <property type="evidence" value="ECO:0007669"/>
    <property type="project" value="TreeGrafter"/>
</dbReference>
<dbReference type="Pfam" id="PF00804">
    <property type="entry name" value="Syntaxin"/>
    <property type="match status" value="1"/>
</dbReference>
<name>A0A151IHD5_9HYME</name>
<dbReference type="GO" id="GO:0012505">
    <property type="term" value="C:endomembrane system"/>
    <property type="evidence" value="ECO:0007669"/>
    <property type="project" value="TreeGrafter"/>
</dbReference>
<dbReference type="GO" id="GO:0006886">
    <property type="term" value="P:intracellular protein transport"/>
    <property type="evidence" value="ECO:0007669"/>
    <property type="project" value="TreeGrafter"/>
</dbReference>
<dbReference type="PANTHER" id="PTHR19957:SF307">
    <property type="entry name" value="PROTEIN SSO1-RELATED"/>
    <property type="match status" value="1"/>
</dbReference>
<sequence>MGKGIINIDDLTVEQDVPVYSIYTRIRTLQYTTMLQMFSDIMDDYNASLMKYHDKCLLLLQQQRSLLRRQVTSEELDYMLDAQQTSLFVDNILEDSKIARQQLSDITSRHNDVLKLEKSLMEVRDMFTEIAFLIEKQGEQINNIEFFANKTTDNIDGGCVQLRKSEQRSHSYRKV</sequence>
<comment type="subcellular location">
    <subcellularLocation>
        <location evidence="1">Membrane</location>
        <topology evidence="1">Single-pass type IV membrane protein</topology>
    </subcellularLocation>
</comment>
<dbReference type="PROSITE" id="PS50192">
    <property type="entry name" value="T_SNARE"/>
    <property type="match status" value="1"/>
</dbReference>
<organism evidence="8 9">
    <name type="scientific">Cyphomyrmex costatus</name>
    <dbReference type="NCBI Taxonomy" id="456900"/>
    <lineage>
        <taxon>Eukaryota</taxon>
        <taxon>Metazoa</taxon>
        <taxon>Ecdysozoa</taxon>
        <taxon>Arthropoda</taxon>
        <taxon>Hexapoda</taxon>
        <taxon>Insecta</taxon>
        <taxon>Pterygota</taxon>
        <taxon>Neoptera</taxon>
        <taxon>Endopterygota</taxon>
        <taxon>Hymenoptera</taxon>
        <taxon>Apocrita</taxon>
        <taxon>Aculeata</taxon>
        <taxon>Formicoidea</taxon>
        <taxon>Formicidae</taxon>
        <taxon>Myrmicinae</taxon>
        <taxon>Cyphomyrmex</taxon>
    </lineage>
</organism>
<dbReference type="Gene3D" id="1.20.58.70">
    <property type="match status" value="1"/>
</dbReference>
<dbReference type="SMART" id="SM00397">
    <property type="entry name" value="t_SNARE"/>
    <property type="match status" value="1"/>
</dbReference>
<accession>A0A151IHD5</accession>
<dbReference type="CDD" id="cd15848">
    <property type="entry name" value="SNARE_syntaxin1-like"/>
    <property type="match status" value="1"/>
</dbReference>
<evidence type="ECO:0000256" key="5">
    <source>
        <dbReference type="ARBA" id="ARBA00022989"/>
    </source>
</evidence>
<dbReference type="GO" id="GO:0005886">
    <property type="term" value="C:plasma membrane"/>
    <property type="evidence" value="ECO:0007669"/>
    <property type="project" value="TreeGrafter"/>
</dbReference>
<dbReference type="PANTHER" id="PTHR19957">
    <property type="entry name" value="SYNTAXIN"/>
    <property type="match status" value="1"/>
</dbReference>
<evidence type="ECO:0000256" key="6">
    <source>
        <dbReference type="ARBA" id="ARBA00023136"/>
    </source>
</evidence>
<dbReference type="InterPro" id="IPR010989">
    <property type="entry name" value="SNARE"/>
</dbReference>
<dbReference type="GO" id="GO:0000149">
    <property type="term" value="F:SNARE binding"/>
    <property type="evidence" value="ECO:0007669"/>
    <property type="project" value="TreeGrafter"/>
</dbReference>
<dbReference type="GO" id="GO:0048278">
    <property type="term" value="P:vesicle docking"/>
    <property type="evidence" value="ECO:0007669"/>
    <property type="project" value="TreeGrafter"/>
</dbReference>
<dbReference type="GO" id="GO:0006887">
    <property type="term" value="P:exocytosis"/>
    <property type="evidence" value="ECO:0007669"/>
    <property type="project" value="TreeGrafter"/>
</dbReference>
<dbReference type="GO" id="GO:0005484">
    <property type="term" value="F:SNAP receptor activity"/>
    <property type="evidence" value="ECO:0007669"/>
    <property type="project" value="TreeGrafter"/>
</dbReference>
<dbReference type="STRING" id="456900.A0A151IHD5"/>
<evidence type="ECO:0000313" key="9">
    <source>
        <dbReference type="Proteomes" id="UP000078542"/>
    </source>
</evidence>
<evidence type="ECO:0000256" key="3">
    <source>
        <dbReference type="ARBA" id="ARBA00022692"/>
    </source>
</evidence>
<gene>
    <name evidence="8" type="ORF">ALC62_07822</name>
</gene>
<dbReference type="InterPro" id="IPR000727">
    <property type="entry name" value="T_SNARE_dom"/>
</dbReference>
<dbReference type="InterPro" id="IPR045242">
    <property type="entry name" value="Syntaxin"/>
</dbReference>